<dbReference type="EMBL" id="MU003527">
    <property type="protein sequence ID" value="KAF2465925.1"/>
    <property type="molecule type" value="Genomic_DNA"/>
</dbReference>
<evidence type="ECO:0000313" key="1">
    <source>
        <dbReference type="EMBL" id="KAF2465925.1"/>
    </source>
</evidence>
<proteinExistence type="predicted"/>
<dbReference type="Proteomes" id="UP000799755">
    <property type="component" value="Unassembled WGS sequence"/>
</dbReference>
<gene>
    <name evidence="1" type="ORF">BDR25DRAFT_81068</name>
</gene>
<keyword evidence="2" id="KW-1185">Reference proteome</keyword>
<evidence type="ECO:0000313" key="2">
    <source>
        <dbReference type="Proteomes" id="UP000799755"/>
    </source>
</evidence>
<comment type="caution">
    <text evidence="1">The sequence shown here is derived from an EMBL/GenBank/DDBJ whole genome shotgun (WGS) entry which is preliminary data.</text>
</comment>
<reference evidence="1" key="1">
    <citation type="journal article" date="2020" name="Stud. Mycol.">
        <title>101 Dothideomycetes genomes: a test case for predicting lifestyles and emergence of pathogens.</title>
        <authorList>
            <person name="Haridas S."/>
            <person name="Albert R."/>
            <person name="Binder M."/>
            <person name="Bloem J."/>
            <person name="Labutti K."/>
            <person name="Salamov A."/>
            <person name="Andreopoulos B."/>
            <person name="Baker S."/>
            <person name="Barry K."/>
            <person name="Bills G."/>
            <person name="Bluhm B."/>
            <person name="Cannon C."/>
            <person name="Castanera R."/>
            <person name="Culley D."/>
            <person name="Daum C."/>
            <person name="Ezra D."/>
            <person name="Gonzalez J."/>
            <person name="Henrissat B."/>
            <person name="Kuo A."/>
            <person name="Liang C."/>
            <person name="Lipzen A."/>
            <person name="Lutzoni F."/>
            <person name="Magnuson J."/>
            <person name="Mondo S."/>
            <person name="Nolan M."/>
            <person name="Ohm R."/>
            <person name="Pangilinan J."/>
            <person name="Park H.-J."/>
            <person name="Ramirez L."/>
            <person name="Alfaro M."/>
            <person name="Sun H."/>
            <person name="Tritt A."/>
            <person name="Yoshinaga Y."/>
            <person name="Zwiers L.-H."/>
            <person name="Turgeon B."/>
            <person name="Goodwin S."/>
            <person name="Spatafora J."/>
            <person name="Crous P."/>
            <person name="Grigoriev I."/>
        </authorList>
    </citation>
    <scope>NUCLEOTIDE SEQUENCE</scope>
    <source>
        <strain evidence="1">ATCC 200398</strain>
    </source>
</reference>
<sequence length="443" mass="47481">MHPGSDPMGAPPSFAVRRPNAANLGSFELQLPPPPMHKYSSFNTVNASQSSQAPTTIASVGNLLTPPNNIPGDVISPASGVSTSSANSSAMPQYAPNGQYIYSPSTQGSHQYGYPSGQQQQQQNQYNQARGMFASPHHDRQLGIQGSLSRREGLNPPPYEINQQQLPPFPPSSTPLGASSHHPTMSAQQQPHHMMSAQTPVSSSAPQQSPIHAQEPFHHRPPPTPTYYSSQPSSAPQQSPFQYSTGPSPTQQSPISAGGSVSRMSPAVTQGQVPSIPSAPSQSPHPYQRPYGHGNFPLPQAPVFSNVNNPNGPIALVGGMHPGMMPGFNSGHAASMPHFLGHPPHQQQPTNDRPFKCDQCPQSFNRNHDLKRHKRIHLAVKPFPCTHCDKSFSRKDALKRHILVKGCGKVASSGEDVKRESHSPDQKGASDSVDSKPAISSHA</sequence>
<protein>
    <submittedName>
        <fullName evidence="1">Uncharacterized protein</fullName>
    </submittedName>
</protein>
<accession>A0ACB6QHE5</accession>
<name>A0ACB6QHE5_9PLEO</name>
<organism evidence="1 2">
    <name type="scientific">Lindgomyces ingoldianus</name>
    <dbReference type="NCBI Taxonomy" id="673940"/>
    <lineage>
        <taxon>Eukaryota</taxon>
        <taxon>Fungi</taxon>
        <taxon>Dikarya</taxon>
        <taxon>Ascomycota</taxon>
        <taxon>Pezizomycotina</taxon>
        <taxon>Dothideomycetes</taxon>
        <taxon>Pleosporomycetidae</taxon>
        <taxon>Pleosporales</taxon>
        <taxon>Lindgomycetaceae</taxon>
        <taxon>Lindgomyces</taxon>
    </lineage>
</organism>